<reference evidence="1" key="1">
    <citation type="submission" date="2019-09" db="EMBL/GenBank/DDBJ databases">
        <authorList>
            <person name="Rodrigo-Torres L."/>
            <person name="Arahal R. D."/>
            <person name="Lucena T."/>
        </authorList>
    </citation>
    <scope>NUCLEOTIDE SEQUENCE</scope>
    <source>
        <strain evidence="1">ISS653</strain>
    </source>
</reference>
<evidence type="ECO:0000313" key="1">
    <source>
        <dbReference type="EMBL" id="VVV00854.1"/>
    </source>
</evidence>
<gene>
    <name evidence="1" type="ORF">FVB9532_02130</name>
</gene>
<comment type="caution">
    <text evidence="1">The sequence shown here is derived from an EMBL/GenBank/DDBJ whole genome shotgun (WGS) entry which is preliminary data.</text>
</comment>
<keyword evidence="2" id="KW-1185">Reference proteome</keyword>
<evidence type="ECO:0000313" key="2">
    <source>
        <dbReference type="Proteomes" id="UP000356253"/>
    </source>
</evidence>
<sequence length="133" mass="15168">MSKKERANCLYSELKLLKMKKYLLLLHEDMEQMQQLSPKEMEELGKSHMAWAEKLGRSGHLISGEGLEENSVQISGKDCIVKDGTFLESKEMIGGYYLLQAKDLKTVIELAKGCPCHLWGGTTEIRPIMEYEE</sequence>
<organism evidence="1 2">
    <name type="scientific">Mesonia oceanica</name>
    <dbReference type="NCBI Taxonomy" id="2687242"/>
    <lineage>
        <taxon>Bacteria</taxon>
        <taxon>Pseudomonadati</taxon>
        <taxon>Bacteroidota</taxon>
        <taxon>Flavobacteriia</taxon>
        <taxon>Flavobacteriales</taxon>
        <taxon>Flavobacteriaceae</taxon>
        <taxon>Mesonia</taxon>
    </lineage>
</organism>
<dbReference type="EMBL" id="CABVMM010000008">
    <property type="protein sequence ID" value="VVV00854.1"/>
    <property type="molecule type" value="Genomic_DNA"/>
</dbReference>
<protein>
    <submittedName>
        <fullName evidence="1">Uncharacterized protein</fullName>
    </submittedName>
</protein>
<name>A0AC61Y8M6_9FLAO</name>
<proteinExistence type="predicted"/>
<accession>A0AC61Y8M6</accession>
<dbReference type="Proteomes" id="UP000356253">
    <property type="component" value="Unassembled WGS sequence"/>
</dbReference>